<dbReference type="Pfam" id="PF00621">
    <property type="entry name" value="RhoGEF"/>
    <property type="match status" value="1"/>
</dbReference>
<feature type="domain" description="CNH" evidence="6">
    <location>
        <begin position="1086"/>
        <end position="1421"/>
    </location>
</feature>
<feature type="compositionally biased region" description="Polar residues" evidence="3">
    <location>
        <begin position="403"/>
        <end position="419"/>
    </location>
</feature>
<dbReference type="SMART" id="SM00325">
    <property type="entry name" value="RhoGEF"/>
    <property type="match status" value="1"/>
</dbReference>
<feature type="domain" description="DH" evidence="5">
    <location>
        <begin position="640"/>
        <end position="830"/>
    </location>
</feature>
<dbReference type="PROSITE" id="PS50003">
    <property type="entry name" value="PH_DOMAIN"/>
    <property type="match status" value="1"/>
</dbReference>
<feature type="compositionally biased region" description="Low complexity" evidence="3">
    <location>
        <begin position="145"/>
        <end position="163"/>
    </location>
</feature>
<reference evidence="7" key="2">
    <citation type="submission" date="2014-06" db="EMBL/GenBank/DDBJ databases">
        <title>The complete genome of Blastobotrys (Arxula) adeninivorans LS3 - a yeast of biotechnological interest.</title>
        <authorList>
            <person name="Kunze G."/>
            <person name="Gaillardin C."/>
            <person name="Czernicka M."/>
            <person name="Durrens P."/>
            <person name="Martin T."/>
            <person name="Boer E."/>
            <person name="Gabaldon T."/>
            <person name="Cruz J."/>
            <person name="Talla E."/>
            <person name="Marck C."/>
            <person name="Goffeau A."/>
            <person name="Barbe V."/>
            <person name="Baret P."/>
            <person name="Baronian K."/>
            <person name="Beier S."/>
            <person name="Bleykasten C."/>
            <person name="Bode R."/>
            <person name="Casaregola S."/>
            <person name="Despons L."/>
            <person name="Fairhead C."/>
            <person name="Giersberg M."/>
            <person name="Gierski P."/>
            <person name="Hahnel U."/>
            <person name="Hartmann A."/>
            <person name="Jankowska D."/>
            <person name="Jubin C."/>
            <person name="Jung P."/>
            <person name="Lafontaine I."/>
            <person name="Leh-Louis V."/>
            <person name="Lemaire M."/>
            <person name="Marcet-Houben M."/>
            <person name="Mascher M."/>
            <person name="Morel G."/>
            <person name="Richard G.-F."/>
            <person name="Riechen J."/>
            <person name="Sacerdot C."/>
            <person name="Sarkar A."/>
            <person name="Savel G."/>
            <person name="Schacherer J."/>
            <person name="Sherman D."/>
            <person name="Straub M.-L."/>
            <person name="Stein N."/>
            <person name="Thierry A."/>
            <person name="Trautwein-Schult A."/>
            <person name="Westhof E."/>
            <person name="Worch S."/>
            <person name="Dujon B."/>
            <person name="Souciet J.-L."/>
            <person name="Wincker P."/>
            <person name="Scholz U."/>
            <person name="Neuveglise N."/>
        </authorList>
    </citation>
    <scope>NUCLEOTIDE SEQUENCE</scope>
    <source>
        <strain evidence="7">LS3</strain>
    </source>
</reference>
<feature type="compositionally biased region" description="Low complexity" evidence="3">
    <location>
        <begin position="219"/>
        <end position="236"/>
    </location>
</feature>
<dbReference type="PANTHER" id="PTHR46572">
    <property type="entry name" value="RHO1 GDP-GTP EXCHANGE PROTEIN 1-RELATED"/>
    <property type="match status" value="1"/>
</dbReference>
<evidence type="ECO:0000256" key="3">
    <source>
        <dbReference type="SAM" id="MobiDB-lite"/>
    </source>
</evidence>
<feature type="compositionally biased region" description="Low complexity" evidence="3">
    <location>
        <begin position="98"/>
        <end position="107"/>
    </location>
</feature>
<dbReference type="CDD" id="cd00160">
    <property type="entry name" value="RhoGEF"/>
    <property type="match status" value="1"/>
</dbReference>
<dbReference type="InterPro" id="IPR000219">
    <property type="entry name" value="DH_dom"/>
</dbReference>
<dbReference type="EMBL" id="HG937694">
    <property type="protein sequence ID" value="CDP38081.1"/>
    <property type="molecule type" value="Genomic_DNA"/>
</dbReference>
<feature type="compositionally biased region" description="Polar residues" evidence="3">
    <location>
        <begin position="284"/>
        <end position="296"/>
    </location>
</feature>
<dbReference type="PROSITE" id="PS50219">
    <property type="entry name" value="CNH"/>
    <property type="match status" value="1"/>
</dbReference>
<keyword evidence="2" id="KW-0344">Guanine-nucleotide releasing factor</keyword>
<dbReference type="SUPFAM" id="SSF48065">
    <property type="entry name" value="DBL homology domain (DH-domain)"/>
    <property type="match status" value="1"/>
</dbReference>
<name>A0A060TFX0_BLAAD</name>
<feature type="compositionally biased region" description="Polar residues" evidence="3">
    <location>
        <begin position="203"/>
        <end position="213"/>
    </location>
</feature>
<evidence type="ECO:0000256" key="2">
    <source>
        <dbReference type="ARBA" id="ARBA00022658"/>
    </source>
</evidence>
<dbReference type="Pfam" id="PF23582">
    <property type="entry name" value="WHD_RGF3"/>
    <property type="match status" value="1"/>
</dbReference>
<dbReference type="PhylomeDB" id="A0A060TFX0"/>
<reference evidence="7" key="1">
    <citation type="submission" date="2014-02" db="EMBL/GenBank/DDBJ databases">
        <authorList>
            <person name="Genoscope - CEA"/>
        </authorList>
    </citation>
    <scope>NUCLEOTIDE SEQUENCE</scope>
    <source>
        <strain evidence="7">LS3</strain>
    </source>
</reference>
<dbReference type="InterPro" id="IPR057283">
    <property type="entry name" value="RGF3_WH"/>
</dbReference>
<dbReference type="InterPro" id="IPR041675">
    <property type="entry name" value="PH_5"/>
</dbReference>
<dbReference type="Gene3D" id="2.30.29.30">
    <property type="entry name" value="Pleckstrin-homology domain (PH domain)/Phosphotyrosine-binding domain (PTB)"/>
    <property type="match status" value="1"/>
</dbReference>
<dbReference type="SMART" id="SM00233">
    <property type="entry name" value="PH"/>
    <property type="match status" value="1"/>
</dbReference>
<dbReference type="InterPro" id="IPR052233">
    <property type="entry name" value="Rho-type_GEFs"/>
</dbReference>
<organism evidence="7">
    <name type="scientific">Blastobotrys adeninivorans</name>
    <name type="common">Yeast</name>
    <name type="synonym">Arxula adeninivorans</name>
    <dbReference type="NCBI Taxonomy" id="409370"/>
    <lineage>
        <taxon>Eukaryota</taxon>
        <taxon>Fungi</taxon>
        <taxon>Dikarya</taxon>
        <taxon>Ascomycota</taxon>
        <taxon>Saccharomycotina</taxon>
        <taxon>Dipodascomycetes</taxon>
        <taxon>Dipodascales</taxon>
        <taxon>Trichomonascaceae</taxon>
        <taxon>Blastobotrys</taxon>
    </lineage>
</organism>
<evidence type="ECO:0000259" key="5">
    <source>
        <dbReference type="PROSITE" id="PS50010"/>
    </source>
</evidence>
<dbReference type="InterPro" id="IPR011993">
    <property type="entry name" value="PH-like_dom_sf"/>
</dbReference>
<dbReference type="InterPro" id="IPR035899">
    <property type="entry name" value="DBL_dom_sf"/>
</dbReference>
<dbReference type="PANTHER" id="PTHR46572:SF1">
    <property type="entry name" value="RHO1 GUANINE NUCLEOTIDE EXCHANGE FACTOR TUS1"/>
    <property type="match status" value="1"/>
</dbReference>
<sequence length="1456" mass="161802">MAYNGYWNTPTTQQYSDNMRDAPFASPYGGGGPPPPLPPKPPQEYIMSAPAEYNPYRPGSRDGHHQPARSPRGPRPSKPLGPRKPVHPLPYPVEDEVPVPAQRQSPPRARRQSAYGGPTPTPYQTNRYQTPSPYQTNSPQPPLPSSSSSHQLPQQPVQQNTPVRYQGTPYDSPYGGPRSNQGPPQSPHHLDHSNESPYHYPGQAQTPPAHNNRPSPPKISTAWSEESSISSSAPSIRHTLSSNTQNSAIDEYATTPTVSISPDKYGGFTAWKDEEPIQMPQGDSRPSSYDYDNSFESGDYQVPSFLEGVRDEFNAGNVLPPEPMPSTELEPVPSPHYPPSGGQGSPDKRRQKVSRRPVSSYFDDASPAPTKVYHAFNRASAVPPPPQGPYDNDTSVNKRRSLPPSSFLQSESMIRSNSAKDLPLPPQLPEESIMASFRSSSRSTADDSLMKQLGLPTIPLSRQNFECNKLSSKDYDRCEEPWSLQCLAEWISIYYSEEQDMPFTELANALANLFTHKVPTLNWIRAERVAESALHSITSQGFIELSEANSSLVNLHLDKEVSGVIPLLTGDGCYSRRCHTGNVETDGLIGRRCYSSRCSRTLAAKDDKINLTTVEMNADWAAHYNLDDEIVSELEARETKRQFAIHELIVGEEWYVRDLRTLVDVYGKPLAALKPPVMRNQAKFCNDAFDPIPPLIECHSHDLLSELKVRQKQSGPFIDGIADIILGWTKNARKAYVTYADKYPLAARTLSYEKDTNAAFASWLEKASKDPRTRGSPHSFYFVRAMPRLARYSLLLGAIKKYTLASDPEYLLLEKAIAECDDITRDCNNRIAEVEKQVEILNLNDQIRFKSPEETVDLKLGDKRRKVLRRGEVTRRGDYRMDWVPTHLILFDHFLVLSKIRKGLGGNQYYVTKKPIPMDLLVFEGADAEAVTKSSASKIGVGTFTHSTSPDVVATKRMSVGAYPNSNTDPSSVTVLSEADKEVLYPFKITHLGRNGTSYTLYASSNLDRQHWKDAIIGAKTAYSSAVYAMNAEPFRVKVLTQHAFGYDGASTPKLPVFAPGTAIDRALQESNKAFAGTSPPRPLARSKVNCASSCIFANGQEYIFLGLDYGVYVFTEGSVWQRCIDIPKVTQLEVLESVNAIVLISDRSLVYYNLDAILSNITTTSKPSSATGAPTSKVGADTGYRLSKGREVSYFSTGYMKGRLLLFYRRKDGTSSTFKVLEPVKEKGSQKRRSKMTFTRGASLGSTEYFRELDKFYIPSDTYGMSMFKVSFAVHSAHGFEAMSLDYKHPRTIPVQASVTSTVCSTLSKGSHGKKTTFTPANVIKRIEAAKPVGMFRCSDKGLILCYEEFAVYCDSHGNLTGPALIEFVCKARKVAFQAPYLLIFDHEMVEVRRIDRSGELKQVLSGKDIRPIDTREGQLKIAMAHPERSGRQLIAELVNNEFVVEDDNSSLAGL</sequence>
<feature type="compositionally biased region" description="Pro residues" evidence="3">
    <location>
        <begin position="32"/>
        <end position="42"/>
    </location>
</feature>
<feature type="compositionally biased region" description="Polar residues" evidence="3">
    <location>
        <begin position="122"/>
        <end position="134"/>
    </location>
</feature>
<evidence type="ECO:0000259" key="6">
    <source>
        <dbReference type="PROSITE" id="PS50219"/>
    </source>
</evidence>
<evidence type="ECO:0000259" key="4">
    <source>
        <dbReference type="PROSITE" id="PS50003"/>
    </source>
</evidence>
<dbReference type="InterPro" id="IPR001180">
    <property type="entry name" value="CNH_dom"/>
</dbReference>
<protein>
    <submittedName>
        <fullName evidence="7">ARAD1D26444p</fullName>
    </submittedName>
</protein>
<proteinExistence type="predicted"/>
<feature type="domain" description="PH" evidence="4">
    <location>
        <begin position="866"/>
        <end position="1021"/>
    </location>
</feature>
<feature type="compositionally biased region" description="Polar residues" evidence="3">
    <location>
        <begin position="1"/>
        <end position="17"/>
    </location>
</feature>
<keyword evidence="1" id="KW-0597">Phosphoprotein</keyword>
<evidence type="ECO:0000313" key="7">
    <source>
        <dbReference type="EMBL" id="CDP38081.1"/>
    </source>
</evidence>
<dbReference type="Pfam" id="PF15405">
    <property type="entry name" value="PH_5"/>
    <property type="match status" value="1"/>
</dbReference>
<gene>
    <name evidence="7" type="ORF">GNLVRS02_ARAD1D26444g</name>
</gene>
<dbReference type="Gene3D" id="1.20.900.10">
    <property type="entry name" value="Dbl homology (DH) domain"/>
    <property type="match status" value="1"/>
</dbReference>
<dbReference type="GO" id="GO:0005085">
    <property type="term" value="F:guanyl-nucleotide exchange factor activity"/>
    <property type="evidence" value="ECO:0007669"/>
    <property type="project" value="UniProtKB-KW"/>
</dbReference>
<evidence type="ECO:0000256" key="1">
    <source>
        <dbReference type="ARBA" id="ARBA00022553"/>
    </source>
</evidence>
<dbReference type="InterPro" id="IPR001849">
    <property type="entry name" value="PH_domain"/>
</dbReference>
<dbReference type="PROSITE" id="PS50010">
    <property type="entry name" value="DH_2"/>
    <property type="match status" value="1"/>
</dbReference>
<accession>A0A060TFX0</accession>
<feature type="region of interest" description="Disordered" evidence="3">
    <location>
        <begin position="1"/>
        <end position="425"/>
    </location>
</feature>
<dbReference type="Pfam" id="PF00780">
    <property type="entry name" value="CNH"/>
    <property type="match status" value="1"/>
</dbReference>
<dbReference type="SUPFAM" id="SSF50729">
    <property type="entry name" value="PH domain-like"/>
    <property type="match status" value="1"/>
</dbReference>
<feature type="compositionally biased region" description="Polar residues" evidence="3">
    <location>
        <begin position="238"/>
        <end position="260"/>
    </location>
</feature>